<dbReference type="EMBL" id="JABEQO010000026">
    <property type="protein sequence ID" value="MBB2166181.1"/>
    <property type="molecule type" value="Genomic_DNA"/>
</dbReference>
<keyword evidence="4" id="KW-1185">Reference proteome</keyword>
<dbReference type="EMBL" id="JABEQN010000026">
    <property type="protein sequence ID" value="MBB2195316.1"/>
    <property type="molecule type" value="Genomic_DNA"/>
</dbReference>
<dbReference type="AlphaFoldDB" id="A0A7W4NTY3"/>
<evidence type="ECO:0000313" key="3">
    <source>
        <dbReference type="EMBL" id="MBB2195316.1"/>
    </source>
</evidence>
<accession>A0A7W4NTY3</accession>
<name>A0A7W4NTY3_9PROT</name>
<sequence length="49" mass="5658">MTGPRNLLRSDDSVDQQDTEEQRRHHGVIDAVNNLHIRHGFLSDEFSTL</sequence>
<gene>
    <name evidence="3" type="ORF">HLH25_17115</name>
    <name evidence="2" type="ORF">HLH26_16940</name>
</gene>
<evidence type="ECO:0000256" key="1">
    <source>
        <dbReference type="SAM" id="MobiDB-lite"/>
    </source>
</evidence>
<evidence type="ECO:0000313" key="2">
    <source>
        <dbReference type="EMBL" id="MBB2166181.1"/>
    </source>
</evidence>
<dbReference type="Proteomes" id="UP000561077">
    <property type="component" value="Unassembled WGS sequence"/>
</dbReference>
<evidence type="ECO:0000313" key="4">
    <source>
        <dbReference type="Proteomes" id="UP000540490"/>
    </source>
</evidence>
<comment type="caution">
    <text evidence="2">The sequence shown here is derived from an EMBL/GenBank/DDBJ whole genome shotgun (WGS) entry which is preliminary data.</text>
</comment>
<proteinExistence type="predicted"/>
<protein>
    <submittedName>
        <fullName evidence="2">Uncharacterized protein</fullName>
    </submittedName>
</protein>
<dbReference type="RefSeq" id="WP_182975217.1">
    <property type="nucleotide sequence ID" value="NZ_JABEQO010000026.1"/>
</dbReference>
<reference evidence="4 5" key="1">
    <citation type="submission" date="2020-04" db="EMBL/GenBank/DDBJ databases">
        <title>Description of novel Gluconacetobacter.</title>
        <authorList>
            <person name="Sombolestani A."/>
        </authorList>
    </citation>
    <scope>NUCLEOTIDE SEQUENCE [LARGE SCALE GENOMIC DNA]</scope>
    <source>
        <strain evidence="3 4">LMG 1728</strain>
        <strain evidence="2 5">LMG 1731</strain>
    </source>
</reference>
<evidence type="ECO:0000313" key="5">
    <source>
        <dbReference type="Proteomes" id="UP000561077"/>
    </source>
</evidence>
<feature type="region of interest" description="Disordered" evidence="1">
    <location>
        <begin position="1"/>
        <end position="27"/>
    </location>
</feature>
<dbReference type="Proteomes" id="UP000540490">
    <property type="component" value="Unassembled WGS sequence"/>
</dbReference>
<organism evidence="2 5">
    <name type="scientific">Gluconacetobacter dulcium</name>
    <dbReference type="NCBI Taxonomy" id="2729096"/>
    <lineage>
        <taxon>Bacteria</taxon>
        <taxon>Pseudomonadati</taxon>
        <taxon>Pseudomonadota</taxon>
        <taxon>Alphaproteobacteria</taxon>
        <taxon>Acetobacterales</taxon>
        <taxon>Acetobacteraceae</taxon>
        <taxon>Gluconacetobacter</taxon>
    </lineage>
</organism>